<gene>
    <name evidence="5" type="ORF">BaRGS_00016699</name>
</gene>
<evidence type="ECO:0000256" key="2">
    <source>
        <dbReference type="PROSITE-ProRule" id="PRU00285"/>
    </source>
</evidence>
<evidence type="ECO:0000256" key="3">
    <source>
        <dbReference type="RuleBase" id="RU003616"/>
    </source>
</evidence>
<dbReference type="CDD" id="cd06526">
    <property type="entry name" value="metazoan_ACD"/>
    <property type="match status" value="1"/>
</dbReference>
<dbReference type="EMBL" id="JACVVK020000107">
    <property type="protein sequence ID" value="KAK7492035.1"/>
    <property type="molecule type" value="Genomic_DNA"/>
</dbReference>
<dbReference type="Gene3D" id="2.60.40.790">
    <property type="match status" value="1"/>
</dbReference>
<comment type="caution">
    <text evidence="5">The sequence shown here is derived from an EMBL/GenBank/DDBJ whole genome shotgun (WGS) entry which is preliminary data.</text>
</comment>
<evidence type="ECO:0000313" key="6">
    <source>
        <dbReference type="Proteomes" id="UP001519460"/>
    </source>
</evidence>
<accession>A0ABD0KY15</accession>
<dbReference type="AlphaFoldDB" id="A0ABD0KY15"/>
<dbReference type="InterPro" id="IPR008978">
    <property type="entry name" value="HSP20-like_chaperone"/>
</dbReference>
<dbReference type="Proteomes" id="UP001519460">
    <property type="component" value="Unassembled WGS sequence"/>
</dbReference>
<dbReference type="PROSITE" id="PS01031">
    <property type="entry name" value="SHSP"/>
    <property type="match status" value="1"/>
</dbReference>
<dbReference type="InterPro" id="IPR001436">
    <property type="entry name" value="Alpha-crystallin/sHSP_animal"/>
</dbReference>
<keyword evidence="1" id="KW-0346">Stress response</keyword>
<dbReference type="InterPro" id="IPR002068">
    <property type="entry name" value="A-crystallin/Hsp20_dom"/>
</dbReference>
<evidence type="ECO:0000256" key="1">
    <source>
        <dbReference type="ARBA" id="ARBA00023016"/>
    </source>
</evidence>
<dbReference type="PANTHER" id="PTHR45640:SF13">
    <property type="entry name" value="HEAT SHOCK PROTEIN 22-RELATED"/>
    <property type="match status" value="1"/>
</dbReference>
<dbReference type="SUPFAM" id="SSF49764">
    <property type="entry name" value="HSP20-like chaperones"/>
    <property type="match status" value="1"/>
</dbReference>
<protein>
    <recommendedName>
        <fullName evidence="4">SHSP domain-containing protein</fullName>
    </recommendedName>
</protein>
<keyword evidence="6" id="KW-1185">Reference proteome</keyword>
<name>A0ABD0KY15_9CAEN</name>
<dbReference type="PANTHER" id="PTHR45640">
    <property type="entry name" value="HEAT SHOCK PROTEIN HSP-12.2-RELATED"/>
    <property type="match status" value="1"/>
</dbReference>
<organism evidence="5 6">
    <name type="scientific">Batillaria attramentaria</name>
    <dbReference type="NCBI Taxonomy" id="370345"/>
    <lineage>
        <taxon>Eukaryota</taxon>
        <taxon>Metazoa</taxon>
        <taxon>Spiralia</taxon>
        <taxon>Lophotrochozoa</taxon>
        <taxon>Mollusca</taxon>
        <taxon>Gastropoda</taxon>
        <taxon>Caenogastropoda</taxon>
        <taxon>Sorbeoconcha</taxon>
        <taxon>Cerithioidea</taxon>
        <taxon>Batillariidae</taxon>
        <taxon>Batillaria</taxon>
    </lineage>
</organism>
<feature type="domain" description="SHSP" evidence="4">
    <location>
        <begin position="68"/>
        <end position="181"/>
    </location>
</feature>
<proteinExistence type="inferred from homology"/>
<comment type="similarity">
    <text evidence="2 3">Belongs to the small heat shock protein (HSP20) family.</text>
</comment>
<evidence type="ECO:0000259" key="4">
    <source>
        <dbReference type="PROSITE" id="PS01031"/>
    </source>
</evidence>
<dbReference type="Pfam" id="PF00011">
    <property type="entry name" value="HSP20"/>
    <property type="match status" value="1"/>
</dbReference>
<evidence type="ECO:0000313" key="5">
    <source>
        <dbReference type="EMBL" id="KAK7492035.1"/>
    </source>
</evidence>
<sequence>MSSKTLESDVMLLCVILWLLRQKRRTSRNKRKFVTHVMDPCTKEGFDGRYREQAVTVVSESQRGAIGRLPAEKLTGFSEVDDNEEQFSVRMDVSHFRQEELNLILKDEERLVVHGTHMERPDTQQDPGTISREFFRQYILPKDCDRNGITAQFSNDGVLLIKVRKRPHKPQPAREVRIALVEPAANRPC</sequence>
<reference evidence="5 6" key="1">
    <citation type="journal article" date="2023" name="Sci. Data">
        <title>Genome assembly of the Korean intertidal mud-creeper Batillaria attramentaria.</title>
        <authorList>
            <person name="Patra A.K."/>
            <person name="Ho P.T."/>
            <person name="Jun S."/>
            <person name="Lee S.J."/>
            <person name="Kim Y."/>
            <person name="Won Y.J."/>
        </authorList>
    </citation>
    <scope>NUCLEOTIDE SEQUENCE [LARGE SCALE GENOMIC DNA]</scope>
    <source>
        <strain evidence="5">Wonlab-2016</strain>
    </source>
</reference>